<feature type="region of interest" description="Disordered" evidence="1">
    <location>
        <begin position="302"/>
        <end position="324"/>
    </location>
</feature>
<proteinExistence type="predicted"/>
<reference evidence="2" key="1">
    <citation type="submission" date="2020-09" db="EMBL/GenBank/DDBJ databases">
        <authorList>
            <person name="Kim M.K."/>
        </authorList>
    </citation>
    <scope>NUCLEOTIDE SEQUENCE</scope>
    <source>
        <strain evidence="2">BT702</strain>
    </source>
</reference>
<dbReference type="Proteomes" id="UP000598820">
    <property type="component" value="Unassembled WGS sequence"/>
</dbReference>
<sequence length="687" mass="78461">MLAGWLACLRAFSQNRPIFQQDAALSRYLQDLFPVQTEGVDYESVFDALTQLYAQPLDINKATRDELAATYLLTEQQLNSLITYRADFGDLLAIYELQAVPDFDVATIRRLMPFITVSVTSGIFGKFATSTDNYLILRYERVLEKQKGFSEATPDKNGKLPNRYVGGPNQWYVRYRYSRPRAFSFGLTLEKDPGERLIWQPSANQYGADYVSFHAQLQNRGKWRSIILGDYQVQVGQGLVLSAGFALGKSAETVQTLRRPTLGGRPYTSLTESGYFRGATATYAVTPTIDVTLLLARNRRDANTAEGDTEESSIATSFQTSGLHRTPSEIADRASLTETNLGAHLLYHNRHQLQVGLTALRTLFDTFVRKRDLSYNQYEFTGKQNVVVGLHGSYIWRNWNLFTEMARSAGSTTNSGGLGFVGGTLVSLTKKLDASLVLRHYDRNFHGFYGNAFSEGGRNANETGAYFGLKYSVYRKLTVGGFMDFFHFPWLRYLVDKPSKGFDYLLQLRYTPNRQTAFSLVIHDEHKEKNLPGDKAKNVVETTRKSYVLNVDYSLRRGLSLRSRVQWGSFQYAGQSPKRGFTLVQDATFEYRRLSLSGRMALFSTDDYDSRQYVYERDVLYAFSFPAYFNRGIRHYVMAQYTLNRHLDVWVRWARTDVTNQDFVGSDLDQIDAPHKSEVKMQVRWRL</sequence>
<dbReference type="AlphaFoldDB" id="A0A927AT37"/>
<evidence type="ECO:0000313" key="2">
    <source>
        <dbReference type="EMBL" id="MBD2702510.1"/>
    </source>
</evidence>
<accession>A0A927AT37</accession>
<dbReference type="EMBL" id="JACWZY010000015">
    <property type="protein sequence ID" value="MBD2702510.1"/>
    <property type="molecule type" value="Genomic_DNA"/>
</dbReference>
<keyword evidence="3" id="KW-1185">Reference proteome</keyword>
<dbReference type="SUPFAM" id="SSF47781">
    <property type="entry name" value="RuvA domain 2-like"/>
    <property type="match status" value="1"/>
</dbReference>
<dbReference type="InterPro" id="IPR010994">
    <property type="entry name" value="RuvA_2-like"/>
</dbReference>
<name>A0A927AT37_9BACT</name>
<evidence type="ECO:0000313" key="3">
    <source>
        <dbReference type="Proteomes" id="UP000598820"/>
    </source>
</evidence>
<gene>
    <name evidence="2" type="ORF">IC229_17815</name>
</gene>
<evidence type="ECO:0000256" key="1">
    <source>
        <dbReference type="SAM" id="MobiDB-lite"/>
    </source>
</evidence>
<comment type="caution">
    <text evidence="2">The sequence shown here is derived from an EMBL/GenBank/DDBJ whole genome shotgun (WGS) entry which is preliminary data.</text>
</comment>
<feature type="compositionally biased region" description="Polar residues" evidence="1">
    <location>
        <begin position="312"/>
        <end position="323"/>
    </location>
</feature>
<organism evidence="2 3">
    <name type="scientific">Spirosoma profusum</name>
    <dbReference type="NCBI Taxonomy" id="2771354"/>
    <lineage>
        <taxon>Bacteria</taxon>
        <taxon>Pseudomonadati</taxon>
        <taxon>Bacteroidota</taxon>
        <taxon>Cytophagia</taxon>
        <taxon>Cytophagales</taxon>
        <taxon>Cytophagaceae</taxon>
        <taxon>Spirosoma</taxon>
    </lineage>
</organism>
<protein>
    <submittedName>
        <fullName evidence="2">Helix-hairpin-helix domain-containing protein</fullName>
    </submittedName>
</protein>